<feature type="region of interest" description="Disordered" evidence="1">
    <location>
        <begin position="55"/>
        <end position="76"/>
    </location>
</feature>
<dbReference type="EMBL" id="MZ311578">
    <property type="protein sequence ID" value="UBZ25645.1"/>
    <property type="molecule type" value="Genomic_DNA"/>
</dbReference>
<feature type="compositionally biased region" description="Polar residues" evidence="1">
    <location>
        <begin position="1"/>
        <end position="10"/>
    </location>
</feature>
<evidence type="ECO:0000313" key="2">
    <source>
        <dbReference type="EMBL" id="UBZ25645.1"/>
    </source>
</evidence>
<keyword evidence="3" id="KW-1185">Reference proteome</keyword>
<dbReference type="Proteomes" id="UP000830962">
    <property type="component" value="Segment"/>
</dbReference>
<sequence>MAEPPKNTTPFIIKLDHSSSDDESDNETPVTLDNKTENECVLNIDLMPYDRIEDYSINTNGNEPMDVENQKQKDKDEEDELNKIQNIIQAATVSVKEYYGVNCCRFQGTMRNCLGKYKSEIEKKYQKEIVSKVTMYDQSSVIIPWYTDCVAFSTLKWFKFNAFPQMSWQLKDAQLDFITKYNAAMWICEEDKPNLDSRKRSWIKTMNARVEKQKTIFSNGDGEDSHFIFMEYNYLSQNYTIKGICGICMIVCKLDKENKMQIVDLANIKISCNTANRVYGNIFKIMETYKKAPIFIYVPQKSKVSYVFNNFLFPWSYYMNLEKDRIFNLITMLQVEPTPVPNIEKKCPDFDRHFKSCCICNCLNLFQKISTNQFTVRPNSGVIDNTLVTTDREDCVMPKFIRCRNIVFLTYGDRNAIIHENCDCFGYLEWEVPNV</sequence>
<gene>
    <name evidence="2" type="ORF">CmNV_054</name>
</gene>
<feature type="region of interest" description="Disordered" evidence="1">
    <location>
        <begin position="1"/>
        <end position="35"/>
    </location>
</feature>
<protein>
    <submittedName>
        <fullName evidence="2">Uncharacterized protein</fullName>
    </submittedName>
</protein>
<evidence type="ECO:0000256" key="1">
    <source>
        <dbReference type="SAM" id="MobiDB-lite"/>
    </source>
</evidence>
<name>A0AAE8Y568_9VIRU</name>
<proteinExistence type="predicted"/>
<organism evidence="2 3">
    <name type="scientific">Carcinus maenas nudivirus</name>
    <dbReference type="NCBI Taxonomy" id="2880837"/>
    <lineage>
        <taxon>Viruses</taxon>
        <taxon>Viruses incertae sedis</taxon>
        <taxon>Naldaviricetes</taxon>
        <taxon>Lefavirales</taxon>
        <taxon>Nudiviridae</taxon>
        <taxon>Gammanudivirus</taxon>
        <taxon>Gammanudivirus cameanadis</taxon>
    </lineage>
</organism>
<accession>A0AAE8Y568</accession>
<reference evidence="2" key="1">
    <citation type="journal article" date="2021" name="Viruses">
        <title>Identification and Full Characterisation of Two Novel Crustacean Infecting Members of the Family Nudiviridae Provides Support for Two Subfamilies.</title>
        <authorList>
            <person name="Bateman K.S."/>
            <person name="Kerr R."/>
            <person name="Stentiford G.D."/>
            <person name="Bean T.P."/>
            <person name="Hooper C."/>
            <person name="Van Eynde B."/>
            <person name="Delbare D."/>
            <person name="Bojko J."/>
            <person name="Christiaens O."/>
            <person name="Taning C.N.T."/>
            <person name="Smagghe G."/>
            <person name="van Oers M.M."/>
            <person name="van Aerle R."/>
        </authorList>
    </citation>
    <scope>NUCLEOTIDE SEQUENCE</scope>
    <source>
        <strain evidence="2">AN2</strain>
    </source>
</reference>
<evidence type="ECO:0000313" key="3">
    <source>
        <dbReference type="Proteomes" id="UP000830962"/>
    </source>
</evidence>